<feature type="coiled-coil region" evidence="1">
    <location>
        <begin position="458"/>
        <end position="485"/>
    </location>
</feature>
<feature type="region of interest" description="Disordered" evidence="2">
    <location>
        <begin position="292"/>
        <end position="374"/>
    </location>
</feature>
<dbReference type="Proteomes" id="UP000176998">
    <property type="component" value="Unassembled WGS sequence"/>
</dbReference>
<proteinExistence type="predicted"/>
<dbReference type="OrthoDB" id="4842421at2759"/>
<gene>
    <name evidence="3" type="ORF">CORC01_08999</name>
</gene>
<dbReference type="RefSeq" id="XP_022472876.1">
    <property type="nucleotide sequence ID" value="XM_022620629.1"/>
</dbReference>
<feature type="compositionally biased region" description="Basic and acidic residues" evidence="2">
    <location>
        <begin position="198"/>
        <end position="211"/>
    </location>
</feature>
<dbReference type="AlphaFoldDB" id="A0A1G4B321"/>
<feature type="region of interest" description="Disordered" evidence="2">
    <location>
        <begin position="87"/>
        <end position="212"/>
    </location>
</feature>
<feature type="compositionally biased region" description="Basic residues" evidence="2">
    <location>
        <begin position="174"/>
        <end position="197"/>
    </location>
</feature>
<organism evidence="3 4">
    <name type="scientific">Colletotrichum orchidophilum</name>
    <dbReference type="NCBI Taxonomy" id="1209926"/>
    <lineage>
        <taxon>Eukaryota</taxon>
        <taxon>Fungi</taxon>
        <taxon>Dikarya</taxon>
        <taxon>Ascomycota</taxon>
        <taxon>Pezizomycotina</taxon>
        <taxon>Sordariomycetes</taxon>
        <taxon>Hypocreomycetidae</taxon>
        <taxon>Glomerellales</taxon>
        <taxon>Glomerellaceae</taxon>
        <taxon>Colletotrichum</taxon>
    </lineage>
</organism>
<evidence type="ECO:0000256" key="2">
    <source>
        <dbReference type="SAM" id="MobiDB-lite"/>
    </source>
</evidence>
<sequence length="566" mass="63701">MNSMAILATSQRIEFERCLAEITARNGGHNSDVIEVLQRLASEAEDASRILLGVQGGDSGGASDTLHRMLEQQILLITTQLQEVQEKAKKSLLPTPTSIPPPPQGHKQKQKRQYWSYPSPRPARTPNWIPPSSRQPSVSKRSTSPVPSNTTDQSNPSKIQKPPSHEIKGFPPRIAKKVRQATRASTPRRRTSGHTGRKSHEALDEQPEEVRCGQASVISPKWSRFKPWLTADHKYSRPALEPIFFKEDQDPSAPRKPGDVSGAIHLRRQLDKHEARLEAANVDKWMKDLKYETESEDKGEVEGEGEGERGKKRPGDNDLSQPTAKKSRSELLRGVQGGGGGRIKRFINSMNPFRSREPKDPDGGNTAPITSPSREDWPELVECVIFEYALKPRDTFGSGEEDLRALHYRDAIAELIRLVEQAPHAITAKDLPTRKYQTKKFQELKAVLSKIWTTALSKRRIHKKLAQLQNEIEAIEKGSSLLRGRAKTGRLMEASQETAHLYELLDKQGDLNDKIFVFGEEGAQVMADWLVETKKRVHLELEFGGRSQIKPRNFKIAHDGRRYGEV</sequence>
<feature type="compositionally biased region" description="Polar residues" evidence="2">
    <location>
        <begin position="130"/>
        <end position="158"/>
    </location>
</feature>
<keyword evidence="4" id="KW-1185">Reference proteome</keyword>
<reference evidence="3 4" key="1">
    <citation type="submission" date="2016-09" db="EMBL/GenBank/DDBJ databases">
        <authorList>
            <person name="Capua I."/>
            <person name="De Benedictis P."/>
            <person name="Joannis T."/>
            <person name="Lombin L.H."/>
            <person name="Cattoli G."/>
        </authorList>
    </citation>
    <scope>NUCLEOTIDE SEQUENCE [LARGE SCALE GENOMIC DNA]</scope>
    <source>
        <strain evidence="3 4">IMI 309357</strain>
    </source>
</reference>
<dbReference type="EMBL" id="MJBS01000079">
    <property type="protein sequence ID" value="OHE95715.1"/>
    <property type="molecule type" value="Genomic_DNA"/>
</dbReference>
<accession>A0A1G4B321</accession>
<name>A0A1G4B321_9PEZI</name>
<evidence type="ECO:0000256" key="1">
    <source>
        <dbReference type="SAM" id="Coils"/>
    </source>
</evidence>
<dbReference type="GeneID" id="34562139"/>
<evidence type="ECO:0000313" key="4">
    <source>
        <dbReference type="Proteomes" id="UP000176998"/>
    </source>
</evidence>
<evidence type="ECO:0000313" key="3">
    <source>
        <dbReference type="EMBL" id="OHE95715.1"/>
    </source>
</evidence>
<keyword evidence="1" id="KW-0175">Coiled coil</keyword>
<protein>
    <submittedName>
        <fullName evidence="3">Uncharacterized protein</fullName>
    </submittedName>
</protein>
<comment type="caution">
    <text evidence="3">The sequence shown here is derived from an EMBL/GenBank/DDBJ whole genome shotgun (WGS) entry which is preliminary data.</text>
</comment>
<feature type="compositionally biased region" description="Basic and acidic residues" evidence="2">
    <location>
        <begin position="292"/>
        <end position="316"/>
    </location>
</feature>